<dbReference type="CDD" id="cd04020">
    <property type="entry name" value="C2B_SLP_1-2-3-4"/>
    <property type="match status" value="1"/>
</dbReference>
<keyword evidence="7" id="KW-0472">Membrane</keyword>
<evidence type="ECO:0000259" key="8">
    <source>
        <dbReference type="PROSITE" id="PS50004"/>
    </source>
</evidence>
<evidence type="ECO:0000256" key="1">
    <source>
        <dbReference type="ARBA" id="ARBA00004370"/>
    </source>
</evidence>
<dbReference type="Gene3D" id="2.60.40.150">
    <property type="entry name" value="C2 domain"/>
    <property type="match status" value="2"/>
</dbReference>
<dbReference type="GO" id="GO:0008270">
    <property type="term" value="F:zinc ion binding"/>
    <property type="evidence" value="ECO:0007669"/>
    <property type="project" value="UniProtKB-KW"/>
</dbReference>
<evidence type="ECO:0000256" key="2">
    <source>
        <dbReference type="ARBA" id="ARBA00022553"/>
    </source>
</evidence>
<accession>A0A6G1A9D0</accession>
<evidence type="ECO:0000256" key="5">
    <source>
        <dbReference type="ARBA" id="ARBA00022771"/>
    </source>
</evidence>
<comment type="subcellular location">
    <subcellularLocation>
        <location evidence="1">Membrane</location>
    </subcellularLocation>
</comment>
<dbReference type="PANTHER" id="PTHR45716:SF4">
    <property type="entry name" value="SYNAPTOTAGMIN-LIKE PROTEIN 4"/>
    <property type="match status" value="1"/>
</dbReference>
<evidence type="ECO:0000256" key="6">
    <source>
        <dbReference type="ARBA" id="ARBA00022833"/>
    </source>
</evidence>
<dbReference type="CDD" id="cd04029">
    <property type="entry name" value="C2A_SLP-4_5"/>
    <property type="match status" value="1"/>
</dbReference>
<proteinExistence type="predicted"/>
<evidence type="ECO:0000256" key="4">
    <source>
        <dbReference type="ARBA" id="ARBA00022737"/>
    </source>
</evidence>
<keyword evidence="4" id="KW-0677">Repeat</keyword>
<gene>
    <name evidence="9" type="primary">Sytl4</name>
    <name evidence="9" type="ORF">FOF47_R01947</name>
</gene>
<feature type="non-terminal residue" evidence="9">
    <location>
        <position position="343"/>
    </location>
</feature>
<dbReference type="PROSITE" id="PS50004">
    <property type="entry name" value="C2"/>
    <property type="match status" value="2"/>
</dbReference>
<dbReference type="SMART" id="SM00239">
    <property type="entry name" value="C2"/>
    <property type="match status" value="2"/>
</dbReference>
<dbReference type="GO" id="GO:0005543">
    <property type="term" value="F:phospholipid binding"/>
    <property type="evidence" value="ECO:0007669"/>
    <property type="project" value="InterPro"/>
</dbReference>
<keyword evidence="2" id="KW-0597">Phosphoprotein</keyword>
<evidence type="ECO:0000313" key="9">
    <source>
        <dbReference type="EMBL" id="KAF0872184.1"/>
    </source>
</evidence>
<reference evidence="9 10" key="1">
    <citation type="submission" date="2019-11" db="EMBL/GenBank/DDBJ databases">
        <authorList>
            <person name="Yang C."/>
            <person name="Li F."/>
        </authorList>
    </citation>
    <scope>NUCLEOTIDE SEQUENCE [LARGE SCALE GENOMIC DNA]</scope>
    <source>
        <strain evidence="9">KB4526</strain>
        <tissue evidence="9">Muscle</tissue>
    </source>
</reference>
<keyword evidence="10" id="KW-1185">Reference proteome</keyword>
<sequence>STIGSMMSIYSEAGDFGNIFVTGKIVFALKYEQQTQTLVIHVKECHQLAYADEAKKRSNPYVKTYLLPDKSRQGKRKTSIKRDTINPLYDETLRYEIPESLLAQRTLQFSVWHHGRFGRNTFLGETEVQMDSWKIDKKLDHCLPLHGKVISAESPTGLPSHKGELVVSLKYIPASKLPVGGVEAHLLWVTSLTGKDGEGGELQVWIKEAKNLTAAKSGGTSDSFVKGYLLPMRNKASKRKTPVMKKTLNPHYNHTFVYNGVRLEDLQHMCLELTVWDREPLASNDFLGGVRLGVGTGISNGEVVDWMDSTGEEVSLWQKMRQYPGSWAEGTLQLRSSMAKQKL</sequence>
<feature type="domain" description="C2" evidence="8">
    <location>
        <begin position="183"/>
        <end position="307"/>
    </location>
</feature>
<dbReference type="FunFam" id="2.60.40.150:FF:000121">
    <property type="entry name" value="Synaptotagmin-like 4, isoform CRA_a"/>
    <property type="match status" value="1"/>
</dbReference>
<keyword evidence="3" id="KW-0479">Metal-binding</keyword>
<dbReference type="Pfam" id="PF00168">
    <property type="entry name" value="C2"/>
    <property type="match status" value="2"/>
</dbReference>
<dbReference type="GO" id="GO:0042043">
    <property type="term" value="F:neurexin family protein binding"/>
    <property type="evidence" value="ECO:0007669"/>
    <property type="project" value="TreeGrafter"/>
</dbReference>
<dbReference type="SUPFAM" id="SSF49562">
    <property type="entry name" value="C2 domain (Calcium/lipid-binding domain, CaLB)"/>
    <property type="match status" value="2"/>
</dbReference>
<evidence type="ECO:0000256" key="7">
    <source>
        <dbReference type="ARBA" id="ARBA00023136"/>
    </source>
</evidence>
<dbReference type="InterPro" id="IPR001565">
    <property type="entry name" value="Synaptotagmin"/>
</dbReference>
<dbReference type="AlphaFoldDB" id="A0A6G1A9D0"/>
<dbReference type="Proteomes" id="UP000475037">
    <property type="component" value="Unassembled WGS sequence"/>
</dbReference>
<dbReference type="PRINTS" id="PR00399">
    <property type="entry name" value="SYNAPTOTAGMN"/>
</dbReference>
<dbReference type="GO" id="GO:0005886">
    <property type="term" value="C:plasma membrane"/>
    <property type="evidence" value="ECO:0007669"/>
    <property type="project" value="TreeGrafter"/>
</dbReference>
<name>A0A6G1A9D0_CROCR</name>
<dbReference type="PANTHER" id="PTHR45716">
    <property type="entry name" value="BITESIZE, ISOFORM I"/>
    <property type="match status" value="1"/>
</dbReference>
<organism evidence="9 10">
    <name type="scientific">Crocuta crocuta</name>
    <name type="common">Spotted hyena</name>
    <dbReference type="NCBI Taxonomy" id="9678"/>
    <lineage>
        <taxon>Eukaryota</taxon>
        <taxon>Metazoa</taxon>
        <taxon>Chordata</taxon>
        <taxon>Craniata</taxon>
        <taxon>Vertebrata</taxon>
        <taxon>Euteleostomi</taxon>
        <taxon>Mammalia</taxon>
        <taxon>Eutheria</taxon>
        <taxon>Laurasiatheria</taxon>
        <taxon>Carnivora</taxon>
        <taxon>Feliformia</taxon>
        <taxon>Hyaenidae</taxon>
        <taxon>Crocuta</taxon>
    </lineage>
</organism>
<dbReference type="InterPro" id="IPR037303">
    <property type="entry name" value="SLP-4/5_C2A"/>
</dbReference>
<feature type="domain" description="C2" evidence="8">
    <location>
        <begin position="21"/>
        <end position="143"/>
    </location>
</feature>
<dbReference type="FunFam" id="2.60.40.150:FF:000006">
    <property type="entry name" value="Synaptotagmin-like 5, isoform CRA_a"/>
    <property type="match status" value="1"/>
</dbReference>
<keyword evidence="5" id="KW-0863">Zinc-finger</keyword>
<evidence type="ECO:0000256" key="3">
    <source>
        <dbReference type="ARBA" id="ARBA00022723"/>
    </source>
</evidence>
<dbReference type="EMBL" id="VOAJ01006367">
    <property type="protein sequence ID" value="KAF0872184.1"/>
    <property type="molecule type" value="Genomic_DNA"/>
</dbReference>
<dbReference type="GO" id="GO:0006887">
    <property type="term" value="P:exocytosis"/>
    <property type="evidence" value="ECO:0007669"/>
    <property type="project" value="TreeGrafter"/>
</dbReference>
<feature type="non-terminal residue" evidence="9">
    <location>
        <position position="1"/>
    </location>
</feature>
<dbReference type="InterPro" id="IPR000008">
    <property type="entry name" value="C2_dom"/>
</dbReference>
<dbReference type="InterPro" id="IPR035892">
    <property type="entry name" value="C2_domain_sf"/>
</dbReference>
<evidence type="ECO:0000313" key="10">
    <source>
        <dbReference type="Proteomes" id="UP000475037"/>
    </source>
</evidence>
<dbReference type="InterPro" id="IPR043567">
    <property type="entry name" value="SYTL1-5_C2B"/>
</dbReference>
<protein>
    <submittedName>
        <fullName evidence="9">SYTL4 protein</fullName>
    </submittedName>
</protein>
<keyword evidence="6" id="KW-0862">Zinc</keyword>
<dbReference type="GO" id="GO:0070382">
    <property type="term" value="C:exocytic vesicle"/>
    <property type="evidence" value="ECO:0007669"/>
    <property type="project" value="TreeGrafter"/>
</dbReference>
<comment type="caution">
    <text evidence="9">The sequence shown here is derived from an EMBL/GenBank/DDBJ whole genome shotgun (WGS) entry which is preliminary data.</text>
</comment>
<dbReference type="PRINTS" id="PR00360">
    <property type="entry name" value="C2DOMAIN"/>
</dbReference>